<dbReference type="RefSeq" id="WP_199444749.1">
    <property type="nucleotide sequence ID" value="NZ_BANC01000123.1"/>
</dbReference>
<evidence type="ECO:0000313" key="1">
    <source>
        <dbReference type="EMBL" id="GAN81863.1"/>
    </source>
</evidence>
<protein>
    <submittedName>
        <fullName evidence="1">Uncharacterized protein</fullName>
    </submittedName>
</protein>
<dbReference type="AlphaFoldDB" id="A0A0D6PKX4"/>
<dbReference type="Proteomes" id="UP000032668">
    <property type="component" value="Unassembled WGS sequence"/>
</dbReference>
<proteinExistence type="predicted"/>
<sequence length="81" mass="8793">MDNELMGTVPSSLVPLRRSFQLPTSSAGADSYAEENIVQSCETSPDHHIAGRRITCASEIAAEHGDLQKIGCERSAEDAWF</sequence>
<reference evidence="1 2" key="1">
    <citation type="submission" date="2012-11" db="EMBL/GenBank/DDBJ databases">
        <title>Whole genome sequence of Acidocella aminolytica 101 = DSM 11237.</title>
        <authorList>
            <person name="Azuma Y."/>
            <person name="Higashiura N."/>
            <person name="Hirakawa H."/>
            <person name="Matsushita K."/>
        </authorList>
    </citation>
    <scope>NUCLEOTIDE SEQUENCE [LARGE SCALE GENOMIC DNA]</scope>
    <source>
        <strain evidence="2">101 / DSM 11237</strain>
    </source>
</reference>
<accession>A0A0D6PKX4</accession>
<evidence type="ECO:0000313" key="2">
    <source>
        <dbReference type="Proteomes" id="UP000032668"/>
    </source>
</evidence>
<name>A0A0D6PKX4_9PROT</name>
<comment type="caution">
    <text evidence="1">The sequence shown here is derived from an EMBL/GenBank/DDBJ whole genome shotgun (WGS) entry which is preliminary data.</text>
</comment>
<dbReference type="EMBL" id="BANC01000123">
    <property type="protein sequence ID" value="GAN81863.1"/>
    <property type="molecule type" value="Genomic_DNA"/>
</dbReference>
<dbReference type="STRING" id="1120923.SAMN02746095_02233"/>
<keyword evidence="2" id="KW-1185">Reference proteome</keyword>
<organism evidence="1 2">
    <name type="scientific">Acidocella aminolytica 101 = DSM 11237</name>
    <dbReference type="NCBI Taxonomy" id="1120923"/>
    <lineage>
        <taxon>Bacteria</taxon>
        <taxon>Pseudomonadati</taxon>
        <taxon>Pseudomonadota</taxon>
        <taxon>Alphaproteobacteria</taxon>
        <taxon>Acetobacterales</taxon>
        <taxon>Acidocellaceae</taxon>
        <taxon>Acidocella</taxon>
    </lineage>
</organism>
<gene>
    <name evidence="1" type="ORF">Aam_125_005</name>
</gene>